<keyword evidence="3" id="KW-1185">Reference proteome</keyword>
<evidence type="ECO:0000313" key="2">
    <source>
        <dbReference type="EMBL" id="ALB01241.1"/>
    </source>
</evidence>
<dbReference type="Proteomes" id="UP000242800">
    <property type="component" value="Chromosome"/>
</dbReference>
<dbReference type="AlphaFoldDB" id="A0AAC8VCU3"/>
<proteinExistence type="predicted"/>
<accession>A0AAC8VCU3</accession>
<organism evidence="2 3">
    <name type="scientific">Francisella persica ATCC VR-331</name>
    <dbReference type="NCBI Taxonomy" id="1086726"/>
    <lineage>
        <taxon>Bacteria</taxon>
        <taxon>Pseudomonadati</taxon>
        <taxon>Pseudomonadota</taxon>
        <taxon>Gammaproteobacteria</taxon>
        <taxon>Thiotrichales</taxon>
        <taxon>Francisellaceae</taxon>
        <taxon>Francisella</taxon>
    </lineage>
</organism>
<feature type="transmembrane region" description="Helical" evidence="1">
    <location>
        <begin position="40"/>
        <end position="57"/>
    </location>
</feature>
<dbReference type="KEGG" id="fper:ACH24_00050"/>
<keyword evidence="1" id="KW-1133">Transmembrane helix</keyword>
<sequence>MTPGIQGQVIEYVQSVVRSVLPQKASHITYHVQRVNISKMAILFAIVLIFLALSAQFEIL</sequence>
<name>A0AAC8VCU3_9GAMM</name>
<protein>
    <submittedName>
        <fullName evidence="2">Uncharacterized protein</fullName>
    </submittedName>
</protein>
<evidence type="ECO:0000313" key="3">
    <source>
        <dbReference type="Proteomes" id="UP000242800"/>
    </source>
</evidence>
<dbReference type="EMBL" id="CP012505">
    <property type="protein sequence ID" value="ALB01241.1"/>
    <property type="molecule type" value="Genomic_DNA"/>
</dbReference>
<keyword evidence="1" id="KW-0812">Transmembrane</keyword>
<gene>
    <name evidence="2" type="ORF">ACH24_00050</name>
</gene>
<reference evidence="2 3" key="1">
    <citation type="journal article" date="2016" name="Int. J. Syst. Evol. Microbiol.">
        <title>Reclassification of Wolbachia persica as Francisella persica comb. nov. and emended description of the family Francisellaceae.</title>
        <authorList>
            <person name="Larson M.A."/>
            <person name="Nalbantoglu U."/>
            <person name="Sayood K."/>
            <person name="Zentz E.B."/>
            <person name="Cer R.Z."/>
            <person name="Iwen P.C."/>
            <person name="Francesconi S.C."/>
            <person name="Bishop-Lilly K.A."/>
            <person name="Mokashi V.P."/>
            <person name="Sjostedt A."/>
            <person name="Hinrichs S.H."/>
        </authorList>
    </citation>
    <scope>NUCLEOTIDE SEQUENCE [LARGE SCALE GENOMIC DNA]</scope>
    <source>
        <strain evidence="2 3">FSC845</strain>
    </source>
</reference>
<evidence type="ECO:0000256" key="1">
    <source>
        <dbReference type="SAM" id="Phobius"/>
    </source>
</evidence>
<keyword evidence="1" id="KW-0472">Membrane</keyword>